<reference evidence="10 11" key="1">
    <citation type="submission" date="2016-12" db="EMBL/GenBank/DDBJ databases">
        <authorList>
            <person name="Song W.-J."/>
            <person name="Kurnit D.M."/>
        </authorList>
    </citation>
    <scope>NUCLEOTIDE SEQUENCE [LARGE SCALE GENOMIC DNA]</scope>
    <source>
        <strain evidence="10 11">IMCC3135</strain>
    </source>
</reference>
<keyword evidence="11" id="KW-1185">Reference proteome</keyword>
<dbReference type="OrthoDB" id="9807974at2"/>
<dbReference type="Gene3D" id="1.20.58.110">
    <property type="entry name" value="Ribosomal protein S20"/>
    <property type="match status" value="1"/>
</dbReference>
<gene>
    <name evidence="8 10" type="primary">rpsT</name>
    <name evidence="10" type="ORF">IMCC3135_01655</name>
</gene>
<dbReference type="HAMAP" id="MF_00500">
    <property type="entry name" value="Ribosomal_bS20"/>
    <property type="match status" value="1"/>
</dbReference>
<dbReference type="GO" id="GO:0070181">
    <property type="term" value="F:small ribosomal subunit rRNA binding"/>
    <property type="evidence" value="ECO:0007669"/>
    <property type="project" value="TreeGrafter"/>
</dbReference>
<dbReference type="Pfam" id="PF01649">
    <property type="entry name" value="Ribosomal_S20p"/>
    <property type="match status" value="1"/>
</dbReference>
<keyword evidence="4 8" id="KW-0694">RNA-binding</keyword>
<evidence type="ECO:0000256" key="5">
    <source>
        <dbReference type="ARBA" id="ARBA00022980"/>
    </source>
</evidence>
<comment type="similarity">
    <text evidence="2 8">Belongs to the bacterial ribosomal protein bS20 family.</text>
</comment>
<evidence type="ECO:0000256" key="8">
    <source>
        <dbReference type="HAMAP-Rule" id="MF_00500"/>
    </source>
</evidence>
<keyword evidence="3 8" id="KW-0699">rRNA-binding</keyword>
<evidence type="ECO:0000256" key="6">
    <source>
        <dbReference type="ARBA" id="ARBA00023274"/>
    </source>
</evidence>
<evidence type="ECO:0000313" key="11">
    <source>
        <dbReference type="Proteomes" id="UP000250079"/>
    </source>
</evidence>
<dbReference type="GO" id="GO:0005829">
    <property type="term" value="C:cytosol"/>
    <property type="evidence" value="ECO:0007669"/>
    <property type="project" value="TreeGrafter"/>
</dbReference>
<keyword evidence="5 8" id="KW-0689">Ribosomal protein</keyword>
<evidence type="ECO:0000256" key="4">
    <source>
        <dbReference type="ARBA" id="ARBA00022884"/>
    </source>
</evidence>
<dbReference type="RefSeq" id="WP_088915995.1">
    <property type="nucleotide sequence ID" value="NZ_CP018632.1"/>
</dbReference>
<dbReference type="FunFam" id="1.20.58.110:FF:000001">
    <property type="entry name" value="30S ribosomal protein S20"/>
    <property type="match status" value="1"/>
</dbReference>
<organism evidence="10 11">
    <name type="scientific">Granulosicoccus antarcticus IMCC3135</name>
    <dbReference type="NCBI Taxonomy" id="1192854"/>
    <lineage>
        <taxon>Bacteria</taxon>
        <taxon>Pseudomonadati</taxon>
        <taxon>Pseudomonadota</taxon>
        <taxon>Gammaproteobacteria</taxon>
        <taxon>Chromatiales</taxon>
        <taxon>Granulosicoccaceae</taxon>
        <taxon>Granulosicoccus</taxon>
    </lineage>
</organism>
<sequence>MANTAQARKRVRQAEKSRQRNASQRSMMRTMVKRVFSALAAGDKSAAETAYKEAVPVLDHMARKGLIHKNKAARYKSRFNAQVRALA</sequence>
<dbReference type="KEGG" id="gai:IMCC3135_01655"/>
<dbReference type="PANTHER" id="PTHR33398">
    <property type="entry name" value="30S RIBOSOMAL PROTEIN S20"/>
    <property type="match status" value="1"/>
</dbReference>
<evidence type="ECO:0000256" key="1">
    <source>
        <dbReference type="ARBA" id="ARBA00003134"/>
    </source>
</evidence>
<dbReference type="InterPro" id="IPR002583">
    <property type="entry name" value="Ribosomal_bS20"/>
</dbReference>
<feature type="region of interest" description="Disordered" evidence="9">
    <location>
        <begin position="1"/>
        <end position="28"/>
    </location>
</feature>
<dbReference type="EMBL" id="CP018632">
    <property type="protein sequence ID" value="ASJ70450.1"/>
    <property type="molecule type" value="Genomic_DNA"/>
</dbReference>
<dbReference type="GO" id="GO:0003735">
    <property type="term" value="F:structural constituent of ribosome"/>
    <property type="evidence" value="ECO:0007669"/>
    <property type="project" value="InterPro"/>
</dbReference>
<protein>
    <recommendedName>
        <fullName evidence="7 8">Small ribosomal subunit protein bS20</fullName>
    </recommendedName>
</protein>
<dbReference type="InterPro" id="IPR036510">
    <property type="entry name" value="Ribosomal_bS20_sf"/>
</dbReference>
<dbReference type="AlphaFoldDB" id="A0A2Z2NNP1"/>
<evidence type="ECO:0000256" key="2">
    <source>
        <dbReference type="ARBA" id="ARBA00007634"/>
    </source>
</evidence>
<dbReference type="NCBIfam" id="TIGR00029">
    <property type="entry name" value="S20"/>
    <property type="match status" value="1"/>
</dbReference>
<evidence type="ECO:0000256" key="7">
    <source>
        <dbReference type="ARBA" id="ARBA00035136"/>
    </source>
</evidence>
<name>A0A2Z2NNP1_9GAMM</name>
<dbReference type="Proteomes" id="UP000250079">
    <property type="component" value="Chromosome"/>
</dbReference>
<accession>A0A2Z2NNP1</accession>
<dbReference type="PANTHER" id="PTHR33398:SF1">
    <property type="entry name" value="SMALL RIBOSOMAL SUBUNIT PROTEIN BS20C"/>
    <property type="match status" value="1"/>
</dbReference>
<evidence type="ECO:0000313" key="10">
    <source>
        <dbReference type="EMBL" id="ASJ70450.1"/>
    </source>
</evidence>
<dbReference type="GO" id="GO:0006412">
    <property type="term" value="P:translation"/>
    <property type="evidence" value="ECO:0007669"/>
    <property type="project" value="UniProtKB-UniRule"/>
</dbReference>
<comment type="function">
    <text evidence="1 8">Binds directly to 16S ribosomal RNA.</text>
</comment>
<proteinExistence type="inferred from homology"/>
<evidence type="ECO:0000256" key="3">
    <source>
        <dbReference type="ARBA" id="ARBA00022730"/>
    </source>
</evidence>
<dbReference type="GO" id="GO:0015935">
    <property type="term" value="C:small ribosomal subunit"/>
    <property type="evidence" value="ECO:0007669"/>
    <property type="project" value="TreeGrafter"/>
</dbReference>
<keyword evidence="6 8" id="KW-0687">Ribonucleoprotein</keyword>
<dbReference type="SUPFAM" id="SSF46992">
    <property type="entry name" value="Ribosomal protein S20"/>
    <property type="match status" value="1"/>
</dbReference>
<evidence type="ECO:0000256" key="9">
    <source>
        <dbReference type="SAM" id="MobiDB-lite"/>
    </source>
</evidence>